<dbReference type="RefSeq" id="WP_015711448.1">
    <property type="nucleotide sequence ID" value="NC_015577.1"/>
</dbReference>
<keyword evidence="2" id="KW-1185">Reference proteome</keyword>
<organism evidence="1 2">
    <name type="scientific">Leadbettera azotonutricia (strain ATCC BAA-888 / DSM 13862 / ZAS-9)</name>
    <name type="common">Treponema azotonutricium</name>
    <dbReference type="NCBI Taxonomy" id="545695"/>
    <lineage>
        <taxon>Bacteria</taxon>
        <taxon>Pseudomonadati</taxon>
        <taxon>Spirochaetota</taxon>
        <taxon>Spirochaetia</taxon>
        <taxon>Spirochaetales</taxon>
        <taxon>Breznakiellaceae</taxon>
        <taxon>Leadbettera</taxon>
    </lineage>
</organism>
<dbReference type="Proteomes" id="UP000009222">
    <property type="component" value="Chromosome"/>
</dbReference>
<reference evidence="1 2" key="2">
    <citation type="journal article" date="2011" name="ISME J.">
        <title>RNA-seq reveals cooperative metabolic interactions between two termite-gut spirochete species in co-culture.</title>
        <authorList>
            <person name="Rosenthal A.Z."/>
            <person name="Matson E.G."/>
            <person name="Eldar A."/>
            <person name="Leadbetter J.R."/>
        </authorList>
    </citation>
    <scope>NUCLEOTIDE SEQUENCE [LARGE SCALE GENOMIC DNA]</scope>
    <source>
        <strain evidence="2">ATCC BAA-888 / DSM 13862 / ZAS-9</strain>
    </source>
</reference>
<gene>
    <name evidence="1" type="ordered locus">TREAZ_0503</name>
</gene>
<dbReference type="STRING" id="545695.TREAZ_0503"/>
<dbReference type="InParanoid" id="F5YC69"/>
<accession>F5YC69</accession>
<sequence length="71" mass="7791">MPDEELSRDEVDQLLKAIVDGVPINNKALETLEEHLTKSKNASKSKDTPILSQDEINQLLKAISTDDSGLS</sequence>
<name>F5YC69_LEAAZ</name>
<protein>
    <submittedName>
        <fullName evidence="1">Uncharacterized protein</fullName>
    </submittedName>
</protein>
<dbReference type="KEGG" id="taz:TREAZ_0503"/>
<dbReference type="AlphaFoldDB" id="F5YC69"/>
<proteinExistence type="predicted"/>
<dbReference type="HOGENOM" id="CLU_2738844_0_0_12"/>
<reference evidence="2" key="1">
    <citation type="submission" date="2009-12" db="EMBL/GenBank/DDBJ databases">
        <title>Complete sequence of Treponema azotonutricium strain ZAS-9.</title>
        <authorList>
            <person name="Tetu S.G."/>
            <person name="Matson E."/>
            <person name="Ren Q."/>
            <person name="Seshadri R."/>
            <person name="Elbourne L."/>
            <person name="Hassan K.A."/>
            <person name="Durkin A."/>
            <person name="Radune D."/>
            <person name="Mohamoud Y."/>
            <person name="Shay R."/>
            <person name="Jin S."/>
            <person name="Zhang X."/>
            <person name="Lucey K."/>
            <person name="Ballor N.R."/>
            <person name="Ottesen E."/>
            <person name="Rosenthal R."/>
            <person name="Allen A."/>
            <person name="Leadbetter J.R."/>
            <person name="Paulsen I.T."/>
        </authorList>
    </citation>
    <scope>NUCLEOTIDE SEQUENCE [LARGE SCALE GENOMIC DNA]</scope>
    <source>
        <strain evidence="2">ATCC BAA-888 / DSM 13862 / ZAS-9</strain>
    </source>
</reference>
<dbReference type="EMBL" id="CP001841">
    <property type="protein sequence ID" value="AEF80289.1"/>
    <property type="molecule type" value="Genomic_DNA"/>
</dbReference>
<evidence type="ECO:0000313" key="2">
    <source>
        <dbReference type="Proteomes" id="UP000009222"/>
    </source>
</evidence>
<evidence type="ECO:0000313" key="1">
    <source>
        <dbReference type="EMBL" id="AEF80289.1"/>
    </source>
</evidence>